<dbReference type="SUPFAM" id="SSF52540">
    <property type="entry name" value="P-loop containing nucleoside triphosphate hydrolases"/>
    <property type="match status" value="2"/>
</dbReference>
<organism evidence="4 5">
    <name type="scientific">Extibacter muris</name>
    <dbReference type="NCBI Taxonomy" id="1796622"/>
    <lineage>
        <taxon>Bacteria</taxon>
        <taxon>Bacillati</taxon>
        <taxon>Bacillota</taxon>
        <taxon>Clostridia</taxon>
        <taxon>Lachnospirales</taxon>
        <taxon>Lachnospiraceae</taxon>
        <taxon>Extibacter</taxon>
    </lineage>
</organism>
<comment type="caution">
    <text evidence="4">The sequence shown here is derived from an EMBL/GenBank/DDBJ whole genome shotgun (WGS) entry which is preliminary data.</text>
</comment>
<dbReference type="CDD" id="cd03221">
    <property type="entry name" value="ABCF_EF-3"/>
    <property type="match status" value="2"/>
</dbReference>
<dbReference type="EMBL" id="SMMX01000015">
    <property type="protein sequence ID" value="TDA20800.1"/>
    <property type="molecule type" value="Genomic_DNA"/>
</dbReference>
<gene>
    <name evidence="4" type="primary">abc-f</name>
    <name evidence="4" type="ORF">E1963_15205</name>
</gene>
<evidence type="ECO:0000313" key="4">
    <source>
        <dbReference type="EMBL" id="TDA20800.1"/>
    </source>
</evidence>
<dbReference type="PROSITE" id="PS50893">
    <property type="entry name" value="ABC_TRANSPORTER_2"/>
    <property type="match status" value="2"/>
</dbReference>
<dbReference type="InterPro" id="IPR027417">
    <property type="entry name" value="P-loop_NTPase"/>
</dbReference>
<proteinExistence type="predicted"/>
<dbReference type="Proteomes" id="UP000295710">
    <property type="component" value="Unassembled WGS sequence"/>
</dbReference>
<dbReference type="RefSeq" id="WP_132279729.1">
    <property type="nucleotide sequence ID" value="NZ_JAOBST010000015.1"/>
</dbReference>
<accession>A0A4V2WSA0</accession>
<feature type="domain" description="ABC transporter" evidence="3">
    <location>
        <begin position="4"/>
        <end position="213"/>
    </location>
</feature>
<dbReference type="Pfam" id="PF00005">
    <property type="entry name" value="ABC_tran"/>
    <property type="match status" value="2"/>
</dbReference>
<dbReference type="PANTHER" id="PTHR42855:SF2">
    <property type="entry name" value="DRUG RESISTANCE ABC TRANSPORTER,ATP-BINDING PROTEIN"/>
    <property type="match status" value="1"/>
</dbReference>
<keyword evidence="2" id="KW-0067">ATP-binding</keyword>
<dbReference type="PANTHER" id="PTHR42855">
    <property type="entry name" value="ABC TRANSPORTER ATP-BINDING SUBUNIT"/>
    <property type="match status" value="1"/>
</dbReference>
<dbReference type="SMART" id="SM00382">
    <property type="entry name" value="AAA"/>
    <property type="match status" value="2"/>
</dbReference>
<keyword evidence="1" id="KW-0547">Nucleotide-binding</keyword>
<dbReference type="NCBIfam" id="NF000355">
    <property type="entry name" value="ribo_prot_ABC_F"/>
    <property type="match status" value="1"/>
</dbReference>
<dbReference type="InterPro" id="IPR017871">
    <property type="entry name" value="ABC_transporter-like_CS"/>
</dbReference>
<protein>
    <submittedName>
        <fullName evidence="4">ABC-F type ribosomal protection protein</fullName>
    </submittedName>
</protein>
<sequence length="492" mass="56616">MSMINVTDLSFAYESSYDSIFEHVSFQIDTDWKLGFVGRNGRGKTTFLNLLLGKYEYEGTISASVDFEYFPYEVDDPKRMTIDIVQEREPHIQLWEMMRELNLMEVSDDVLYREFTTLSHGEQTKVLLAALFLGDNQFLLIDEPTNHLDNRAREAVARYLNRKRGYILVSHDRHFLDACTDHILSINKMNIEVQKGNFSTWYAGKEARDRLEMEQNEKLKAEVKRLAKAAKQTEDWSGKVEKSKKGQRVAGLRPDRGAIGHKAAKMMKRSKVLEMRRHSALEEKSKLLKNVDSAERLRLYPLSYHTDRLAELREVSVRYGEKEVCSDVSFEIRRGDRICLSGKNGCGKSSVLKLLLGEAVAYDGYVQVGRSLKISYVPQDASFLTGSLNELAYEYGLDESLFKAMLRKLDLERIQFEKDVSDYSAGQKKKVLLAKSLCEQAHLYIWDEPLNYIDVLSRIQVEDLILGAEPAMIFVEHDEAFREKVATKICTF</sequence>
<reference evidence="4 5" key="1">
    <citation type="journal article" date="2016" name="Nat. Microbiol.">
        <title>The Mouse Intestinal Bacterial Collection (miBC) provides host-specific insight into cultured diversity and functional potential of the gut microbiota.</title>
        <authorList>
            <person name="Lagkouvardos I."/>
            <person name="Pukall R."/>
            <person name="Abt B."/>
            <person name="Foesel B.U."/>
            <person name="Meier-Kolthoff J.P."/>
            <person name="Kumar N."/>
            <person name="Bresciani A."/>
            <person name="Martinez I."/>
            <person name="Just S."/>
            <person name="Ziegler C."/>
            <person name="Brugiroux S."/>
            <person name="Garzetti D."/>
            <person name="Wenning M."/>
            <person name="Bui T.P."/>
            <person name="Wang J."/>
            <person name="Hugenholtz F."/>
            <person name="Plugge C.M."/>
            <person name="Peterson D.A."/>
            <person name="Hornef M.W."/>
            <person name="Baines J.F."/>
            <person name="Smidt H."/>
            <person name="Walter J."/>
            <person name="Kristiansen K."/>
            <person name="Nielsen H.B."/>
            <person name="Haller D."/>
            <person name="Overmann J."/>
            <person name="Stecher B."/>
            <person name="Clavel T."/>
        </authorList>
    </citation>
    <scope>NUCLEOTIDE SEQUENCE [LARGE SCALE GENOMIC DNA]</scope>
    <source>
        <strain evidence="4 5">DSM 28560</strain>
    </source>
</reference>
<dbReference type="InterPro" id="IPR003439">
    <property type="entry name" value="ABC_transporter-like_ATP-bd"/>
</dbReference>
<dbReference type="AlphaFoldDB" id="A0A4V2WSA0"/>
<evidence type="ECO:0000256" key="1">
    <source>
        <dbReference type="ARBA" id="ARBA00022741"/>
    </source>
</evidence>
<evidence type="ECO:0000259" key="3">
    <source>
        <dbReference type="PROSITE" id="PS50893"/>
    </source>
</evidence>
<dbReference type="GO" id="GO:0016887">
    <property type="term" value="F:ATP hydrolysis activity"/>
    <property type="evidence" value="ECO:0007669"/>
    <property type="project" value="InterPro"/>
</dbReference>
<dbReference type="GO" id="GO:0005524">
    <property type="term" value="F:ATP binding"/>
    <property type="evidence" value="ECO:0007669"/>
    <property type="project" value="UniProtKB-KW"/>
</dbReference>
<dbReference type="PROSITE" id="PS00211">
    <property type="entry name" value="ABC_TRANSPORTER_1"/>
    <property type="match status" value="2"/>
</dbReference>
<dbReference type="Gene3D" id="3.40.50.300">
    <property type="entry name" value="P-loop containing nucleotide triphosphate hydrolases"/>
    <property type="match status" value="2"/>
</dbReference>
<evidence type="ECO:0000313" key="5">
    <source>
        <dbReference type="Proteomes" id="UP000295710"/>
    </source>
</evidence>
<name>A0A4V2WSA0_9FIRM</name>
<dbReference type="InterPro" id="IPR051309">
    <property type="entry name" value="ABCF_ATPase"/>
</dbReference>
<dbReference type="InterPro" id="IPR003593">
    <property type="entry name" value="AAA+_ATPase"/>
</dbReference>
<evidence type="ECO:0000256" key="2">
    <source>
        <dbReference type="ARBA" id="ARBA00022840"/>
    </source>
</evidence>
<keyword evidence="5" id="KW-1185">Reference proteome</keyword>
<feature type="domain" description="ABC transporter" evidence="3">
    <location>
        <begin position="310"/>
        <end position="489"/>
    </location>
</feature>